<keyword evidence="2" id="KW-0449">Lipoprotein</keyword>
<proteinExistence type="inferred from homology"/>
<comment type="similarity">
    <text evidence="1 2">Belongs to the outer membrane factor (OMF) (TC 1.B.17) family.</text>
</comment>
<dbReference type="EMBL" id="JAEPBG010000001">
    <property type="protein sequence ID" value="MBK4733940.1"/>
    <property type="molecule type" value="Genomic_DNA"/>
</dbReference>
<protein>
    <submittedName>
        <fullName evidence="3">Efflux transporter outer membrane subunit</fullName>
    </submittedName>
</protein>
<dbReference type="PANTHER" id="PTHR30203">
    <property type="entry name" value="OUTER MEMBRANE CATION EFFLUX PROTEIN"/>
    <property type="match status" value="1"/>
</dbReference>
<keyword evidence="4" id="KW-1185">Reference proteome</keyword>
<accession>A0A934SR29</accession>
<dbReference type="AlphaFoldDB" id="A0A934SR29"/>
<evidence type="ECO:0000256" key="2">
    <source>
        <dbReference type="RuleBase" id="RU362097"/>
    </source>
</evidence>
<feature type="chain" id="PRO_5038155459" evidence="2">
    <location>
        <begin position="17"/>
        <end position="479"/>
    </location>
</feature>
<keyword evidence="2" id="KW-1134">Transmembrane beta strand</keyword>
<gene>
    <name evidence="3" type="ORF">JJB74_04885</name>
</gene>
<keyword evidence="2" id="KW-0732">Signal</keyword>
<dbReference type="GO" id="GO:0015562">
    <property type="term" value="F:efflux transmembrane transporter activity"/>
    <property type="evidence" value="ECO:0007669"/>
    <property type="project" value="InterPro"/>
</dbReference>
<comment type="subcellular location">
    <subcellularLocation>
        <location evidence="2">Cell membrane</location>
        <topology evidence="2">Lipid-anchor</topology>
    </subcellularLocation>
</comment>
<evidence type="ECO:0000256" key="1">
    <source>
        <dbReference type="ARBA" id="ARBA00007613"/>
    </source>
</evidence>
<dbReference type="NCBIfam" id="TIGR01845">
    <property type="entry name" value="outer_NodT"/>
    <property type="match status" value="1"/>
</dbReference>
<dbReference type="InterPro" id="IPR010131">
    <property type="entry name" value="MdtP/NodT-like"/>
</dbReference>
<dbReference type="PROSITE" id="PS51257">
    <property type="entry name" value="PROKAR_LIPOPROTEIN"/>
    <property type="match status" value="1"/>
</dbReference>
<dbReference type="GO" id="GO:0005886">
    <property type="term" value="C:plasma membrane"/>
    <property type="evidence" value="ECO:0007669"/>
    <property type="project" value="UniProtKB-SubCell"/>
</dbReference>
<dbReference type="InterPro" id="IPR003423">
    <property type="entry name" value="OMP_efflux"/>
</dbReference>
<dbReference type="Proteomes" id="UP000622890">
    <property type="component" value="Unassembled WGS sequence"/>
</dbReference>
<feature type="signal peptide" evidence="2">
    <location>
        <begin position="1"/>
        <end position="16"/>
    </location>
</feature>
<name>A0A934SR29_9BURK</name>
<evidence type="ECO:0000313" key="4">
    <source>
        <dbReference type="Proteomes" id="UP000622890"/>
    </source>
</evidence>
<sequence>MRHIATLACLLLSACAAGPDFQRPQAPALAHYIGNEVPAATAAAQGVAQRFLPQKEVDAQWWRLFGSVALDDALAQALAGNANLQSAQANLRASQENLRAGDGVFYPNLDIGFSAVRERTSPLRLGINAFSGIFNLYTLSASVAYALDLSGGQRRGVEALAAQADYGAQALQATYLTLTGNVVNTLIARAAYAAQITATEDLISRQQEQLQIARTQSDAGTAPYSSVLAIASALASSRAGLQALRQKADAAAHLYAALCGSAPSERSAPELTLDALRLPSDLPLSLPSQLVRQRPDILQAEALLHVASANIGVATAALLPSVNLSGNFGWNSATLGSLTDPNAKFWSIGPAVNMPLFHGGTLAHRREAARAAYDKAQADYRQTVINAYAQVADVLSALDHDAQALAAQNEALEHARMALKLVQANYQAGLVGYVDVLVANTQLQQAQINHIAAQAQRFQDTTALYLALGGGWWNAEVQP</sequence>
<dbReference type="RefSeq" id="WP_200590647.1">
    <property type="nucleotide sequence ID" value="NZ_JAEPBG010000001.1"/>
</dbReference>
<dbReference type="SUPFAM" id="SSF56954">
    <property type="entry name" value="Outer membrane efflux proteins (OEP)"/>
    <property type="match status" value="1"/>
</dbReference>
<reference evidence="3" key="1">
    <citation type="submission" date="2021-01" db="EMBL/GenBank/DDBJ databases">
        <title>Genome sequence of strain Noviherbaspirillum sp. DKR-6.</title>
        <authorList>
            <person name="Chaudhary D.K."/>
        </authorList>
    </citation>
    <scope>NUCLEOTIDE SEQUENCE</scope>
    <source>
        <strain evidence="3">DKR-6</strain>
    </source>
</reference>
<comment type="caution">
    <text evidence="3">The sequence shown here is derived from an EMBL/GenBank/DDBJ whole genome shotgun (WGS) entry which is preliminary data.</text>
</comment>
<keyword evidence="2" id="KW-0564">Palmitate</keyword>
<organism evidence="3 4">
    <name type="scientific">Noviherbaspirillum pedocola</name>
    <dbReference type="NCBI Taxonomy" id="2801341"/>
    <lineage>
        <taxon>Bacteria</taxon>
        <taxon>Pseudomonadati</taxon>
        <taxon>Pseudomonadota</taxon>
        <taxon>Betaproteobacteria</taxon>
        <taxon>Burkholderiales</taxon>
        <taxon>Oxalobacteraceae</taxon>
        <taxon>Noviherbaspirillum</taxon>
    </lineage>
</organism>
<dbReference type="Pfam" id="PF02321">
    <property type="entry name" value="OEP"/>
    <property type="match status" value="2"/>
</dbReference>
<dbReference type="Gene3D" id="2.20.200.10">
    <property type="entry name" value="Outer membrane efflux proteins (OEP)"/>
    <property type="match status" value="1"/>
</dbReference>
<evidence type="ECO:0000313" key="3">
    <source>
        <dbReference type="EMBL" id="MBK4733940.1"/>
    </source>
</evidence>
<dbReference type="Gene3D" id="1.20.1600.10">
    <property type="entry name" value="Outer membrane efflux proteins (OEP)"/>
    <property type="match status" value="1"/>
</dbReference>
<dbReference type="PANTHER" id="PTHR30203:SF33">
    <property type="entry name" value="BLR4455 PROTEIN"/>
    <property type="match status" value="1"/>
</dbReference>
<keyword evidence="2" id="KW-0812">Transmembrane</keyword>
<keyword evidence="2" id="KW-0472">Membrane</keyword>